<dbReference type="Pfam" id="PF02629">
    <property type="entry name" value="CoA_binding"/>
    <property type="match status" value="1"/>
</dbReference>
<dbReference type="GO" id="GO:0005739">
    <property type="term" value="C:mitochondrion"/>
    <property type="evidence" value="ECO:0000318"/>
    <property type="project" value="GO_Central"/>
</dbReference>
<dbReference type="SMART" id="SM00407">
    <property type="entry name" value="IGc1"/>
    <property type="match status" value="1"/>
</dbReference>
<reference evidence="12" key="2">
    <citation type="submission" date="2025-08" db="UniProtKB">
        <authorList>
            <consortium name="Ensembl"/>
        </authorList>
    </citation>
    <scope>IDENTIFICATION</scope>
    <source>
        <strain evidence="12">Glennie</strain>
    </source>
</reference>
<dbReference type="PROSITE" id="PS01216">
    <property type="entry name" value="SUCCINYL_COA_LIG_1"/>
    <property type="match status" value="1"/>
</dbReference>
<dbReference type="InterPro" id="IPR003781">
    <property type="entry name" value="CoA-bd"/>
</dbReference>
<dbReference type="HAMAP" id="MF_01988">
    <property type="entry name" value="Succ_CoA_alpha"/>
    <property type="match status" value="1"/>
</dbReference>
<dbReference type="EC" id="6.2.1.4" evidence="8"/>
<dbReference type="GO" id="GO:0004776">
    <property type="term" value="F:succinate-CoA ligase (GDP-forming) activity"/>
    <property type="evidence" value="ECO:0000318"/>
    <property type="project" value="GO_Central"/>
</dbReference>
<dbReference type="GO" id="GO:0009361">
    <property type="term" value="C:succinate-CoA ligase complex (ADP-forming)"/>
    <property type="evidence" value="ECO:0000318"/>
    <property type="project" value="GO_Central"/>
</dbReference>
<sequence length="657" mass="71453">MRVSLGSFFWFLLVAAALPQALAEIHNGVAYLTAVGREGGPFTLMVVVRLDGQQVLYYDSTRRELVLKLGWLYRALGARRIREKQQKLKAYEEDFRWAVENWMSKHNESGGTHIVQVLVGCEMDGDTQVGSSFKFAYNGMDFCWLDELQGGWVAASPAVLRFEPFQQESTFWSKGVRSYVKEECVTLMRHALRYWQLRELSPPEVTVTRKDAPDGSLTLSCLATGFYPSSILLRWVKDGEKGLWGEESSSGTLPNADDTFYLRQTLELRAEVGDSSYVCLVEHSTLGVPTAYPAPRKPTWWIPWSLALGVAAAAGLVLSPAVGFILWRKKKQGLQVQDLTAERVQQNGIRHCSYTASRNNLYVNKTTKVICQGFTGKQGTFHSQQALDYGTNLVGGTSPGKGGKTHLGLPVFNTVKEAKEQTGATASVIYVPPPFAAAAINEAVEAEMPLVVCITEGIPQQDMVRVKHSLTRQSKTRLVGPNCPGVINPGECKIGIMPGHIHKKGRIGIVSRSGTLTYEAVHQTTQVGLGQSFCVGIGGDPFNGTNFIDCLEVFLKDPSTEGIILIGEIGGNAEEDAAAYLKQHNSGPNAKPVVSFIAGLTAPPGRRMGHAGAIIAGGKGGAKEKIAALQSAGVVVSMSPAQLGSTMYKEFEKRKLL</sequence>
<dbReference type="Ensembl" id="ENSOANT00000019344.2">
    <property type="protein sequence ID" value="ENSOANP00000019341.2"/>
    <property type="gene ID" value="ENSOANG00000002681.4"/>
</dbReference>
<dbReference type="SUPFAM" id="SSF54452">
    <property type="entry name" value="MHC antigen-recognition domain"/>
    <property type="match status" value="1"/>
</dbReference>
<evidence type="ECO:0000256" key="2">
    <source>
        <dbReference type="ARBA" id="ARBA00022532"/>
    </source>
</evidence>
<dbReference type="FunFam" id="3.30.500.10:FF:000007">
    <property type="entry name" value="Major histocompatibility complex class I LDA"/>
    <property type="match status" value="1"/>
</dbReference>
<protein>
    <recommendedName>
        <fullName evidence="8">Succinate--CoA ligase [ADP/GDP-forming] subunit alpha, mitochondrial</fullName>
        <ecNumber evidence="8">6.2.1.4</ecNumber>
        <ecNumber evidence="8">6.2.1.5</ecNumber>
    </recommendedName>
    <alternativeName>
        <fullName evidence="8">Succinyl-CoA synthetase subunit alpha</fullName>
        <shortName evidence="8">SCS-alpha</shortName>
    </alternativeName>
</protein>
<evidence type="ECO:0000256" key="8">
    <source>
        <dbReference type="HAMAP-Rule" id="MF_03222"/>
    </source>
</evidence>
<dbReference type="STRING" id="9258.ENSOANP00000019341"/>
<evidence type="ECO:0000256" key="3">
    <source>
        <dbReference type="ARBA" id="ARBA00022598"/>
    </source>
</evidence>
<dbReference type="InterPro" id="IPR005811">
    <property type="entry name" value="SUCC_ACL_C"/>
</dbReference>
<dbReference type="Gene3D" id="3.30.500.10">
    <property type="entry name" value="MHC class I-like antigen recognition-like"/>
    <property type="match status" value="1"/>
</dbReference>
<dbReference type="InterPro" id="IPR003597">
    <property type="entry name" value="Ig_C1-set"/>
</dbReference>
<keyword evidence="3 8" id="KW-0436">Ligase</keyword>
<dbReference type="Gene3D" id="2.60.40.10">
    <property type="entry name" value="Immunoglobulins"/>
    <property type="match status" value="1"/>
</dbReference>
<feature type="active site" description="Tele-phosphohistidine intermediate" evidence="8">
    <location>
        <position position="610"/>
    </location>
</feature>
<keyword evidence="4 8" id="KW-0547">Nucleotide-binding</keyword>
<comment type="subcellular location">
    <subcellularLocation>
        <location evidence="8">Mitochondrion</location>
    </subcellularLocation>
</comment>
<evidence type="ECO:0000256" key="4">
    <source>
        <dbReference type="ARBA" id="ARBA00022741"/>
    </source>
</evidence>
<dbReference type="InterPro" id="IPR011162">
    <property type="entry name" value="MHC_I/II-like_Ag-recog"/>
</dbReference>
<dbReference type="GO" id="GO:0045244">
    <property type="term" value="C:succinate-CoA ligase complex (GDP-forming)"/>
    <property type="evidence" value="ECO:0007669"/>
    <property type="project" value="UniProtKB-ARBA"/>
</dbReference>
<dbReference type="Pfam" id="PF00549">
    <property type="entry name" value="Ligase_CoA"/>
    <property type="match status" value="1"/>
</dbReference>
<dbReference type="InterPro" id="IPR033847">
    <property type="entry name" value="Citrt_syn/SCS-alpha_CS"/>
</dbReference>
<dbReference type="Proteomes" id="UP000002279">
    <property type="component" value="Chromosome 18"/>
</dbReference>
<comment type="catalytic activity">
    <reaction evidence="8">
        <text>succinate + ATP + CoA = succinyl-CoA + ADP + phosphate</text>
        <dbReference type="Rhea" id="RHEA:17661"/>
        <dbReference type="ChEBI" id="CHEBI:30031"/>
        <dbReference type="ChEBI" id="CHEBI:30616"/>
        <dbReference type="ChEBI" id="CHEBI:43474"/>
        <dbReference type="ChEBI" id="CHEBI:57287"/>
        <dbReference type="ChEBI" id="CHEBI:57292"/>
        <dbReference type="ChEBI" id="CHEBI:456216"/>
        <dbReference type="EC" id="6.2.1.5"/>
    </reaction>
</comment>
<keyword evidence="2 8" id="KW-0816">Tricarboxylic acid cycle</keyword>
<dbReference type="GeneTree" id="ENSGT00940000156351"/>
<evidence type="ECO:0000259" key="11">
    <source>
        <dbReference type="PROSITE" id="PS50835"/>
    </source>
</evidence>
<dbReference type="UniPathway" id="UPA00223">
    <property type="reaction ID" value="UER00999"/>
</dbReference>
<dbReference type="FunFam" id="2.60.40.10:FF:002056">
    <property type="entry name" value="MHC class I antigen"/>
    <property type="match status" value="1"/>
</dbReference>
<evidence type="ECO:0000256" key="10">
    <source>
        <dbReference type="SAM" id="SignalP"/>
    </source>
</evidence>
<dbReference type="GO" id="GO:0004775">
    <property type="term" value="F:succinate-CoA ligase (ADP-forming) activity"/>
    <property type="evidence" value="ECO:0000318"/>
    <property type="project" value="GO_Central"/>
</dbReference>
<comment type="pathway">
    <text evidence="1 8">Carbohydrate metabolism; tricarboxylic acid cycle; succinate from succinyl-CoA (ligase route): step 1/1.</text>
</comment>
<dbReference type="InterPro" id="IPR003006">
    <property type="entry name" value="Ig/MHC_CS"/>
</dbReference>
<organism evidence="12 13">
    <name type="scientific">Ornithorhynchus anatinus</name>
    <name type="common">Duckbill platypus</name>
    <dbReference type="NCBI Taxonomy" id="9258"/>
    <lineage>
        <taxon>Eukaryota</taxon>
        <taxon>Metazoa</taxon>
        <taxon>Chordata</taxon>
        <taxon>Craniata</taxon>
        <taxon>Vertebrata</taxon>
        <taxon>Euteleostomi</taxon>
        <taxon>Mammalia</taxon>
        <taxon>Monotremata</taxon>
        <taxon>Ornithorhynchidae</taxon>
        <taxon>Ornithorhynchus</taxon>
    </lineage>
</organism>
<dbReference type="PROSITE" id="PS00399">
    <property type="entry name" value="SUCCINYL_COA_LIG_2"/>
    <property type="match status" value="1"/>
</dbReference>
<dbReference type="PRINTS" id="PR01798">
    <property type="entry name" value="SCOASYNTHASE"/>
</dbReference>
<evidence type="ECO:0000256" key="5">
    <source>
        <dbReference type="ARBA" id="ARBA00023180"/>
    </source>
</evidence>
<keyword evidence="10" id="KW-0732">Signal</keyword>
<dbReference type="NCBIfam" id="NF004230">
    <property type="entry name" value="PRK05678.1"/>
    <property type="match status" value="1"/>
</dbReference>
<accession>F7FNX2</accession>
<dbReference type="FunFam" id="3.40.50.720:FF:000002">
    <property type="entry name" value="Succinate--CoA ligase [ADP-forming] subunit alpha"/>
    <property type="match status" value="1"/>
</dbReference>
<reference evidence="12 13" key="1">
    <citation type="journal article" date="2008" name="Nature">
        <title>Genome analysis of the platypus reveals unique signatures of evolution.</title>
        <authorList>
            <person name="Warren W.C."/>
            <person name="Hillier L.W."/>
            <person name="Marshall Graves J.A."/>
            <person name="Birney E."/>
            <person name="Ponting C.P."/>
            <person name="Grutzner F."/>
            <person name="Belov K."/>
            <person name="Miller W."/>
            <person name="Clarke L."/>
            <person name="Chinwalla A.T."/>
            <person name="Yang S.P."/>
            <person name="Heger A."/>
            <person name="Locke D.P."/>
            <person name="Miethke P."/>
            <person name="Waters P.D."/>
            <person name="Veyrunes F."/>
            <person name="Fulton L."/>
            <person name="Fulton B."/>
            <person name="Graves T."/>
            <person name="Wallis J."/>
            <person name="Puente X.S."/>
            <person name="Lopez-Otin C."/>
            <person name="Ordonez G.R."/>
            <person name="Eichler E.E."/>
            <person name="Chen L."/>
            <person name="Cheng Z."/>
            <person name="Deakin J.E."/>
            <person name="Alsop A."/>
            <person name="Thompson K."/>
            <person name="Kirby P."/>
            <person name="Papenfuss A.T."/>
            <person name="Wakefield M.J."/>
            <person name="Olender T."/>
            <person name="Lancet D."/>
            <person name="Huttley G.A."/>
            <person name="Smit A.F."/>
            <person name="Pask A."/>
            <person name="Temple-Smith P."/>
            <person name="Batzer M.A."/>
            <person name="Walker J.A."/>
            <person name="Konkel M.K."/>
            <person name="Harris R.S."/>
            <person name="Whittington C.M."/>
            <person name="Wong E.S."/>
            <person name="Gemmell N.J."/>
            <person name="Buschiazzo E."/>
            <person name="Vargas Jentzsch I.M."/>
            <person name="Merkel A."/>
            <person name="Schmitz J."/>
            <person name="Zemann A."/>
            <person name="Churakov G."/>
            <person name="Kriegs J.O."/>
            <person name="Brosius J."/>
            <person name="Murchison E.P."/>
            <person name="Sachidanandam R."/>
            <person name="Smith C."/>
            <person name="Hannon G.J."/>
            <person name="Tsend-Ayush E."/>
            <person name="McMillan D."/>
            <person name="Attenborough R."/>
            <person name="Rens W."/>
            <person name="Ferguson-Smith M."/>
            <person name="Lefevre C.M."/>
            <person name="Sharp J.A."/>
            <person name="Nicholas K.R."/>
            <person name="Ray D.A."/>
            <person name="Kube M."/>
            <person name="Reinhardt R."/>
            <person name="Pringle T.H."/>
            <person name="Taylor J."/>
            <person name="Jones R.C."/>
            <person name="Nixon B."/>
            <person name="Dacheux J.L."/>
            <person name="Niwa H."/>
            <person name="Sekita Y."/>
            <person name="Huang X."/>
            <person name="Stark A."/>
            <person name="Kheradpour P."/>
            <person name="Kellis M."/>
            <person name="Flicek P."/>
            <person name="Chen Y."/>
            <person name="Webber C."/>
            <person name="Hardison R."/>
            <person name="Nelson J."/>
            <person name="Hallsworth-Pepin K."/>
            <person name="Delehaunty K."/>
            <person name="Markovic C."/>
            <person name="Minx P."/>
            <person name="Feng Y."/>
            <person name="Kremitzki C."/>
            <person name="Mitreva M."/>
            <person name="Glasscock J."/>
            <person name="Wylie T."/>
            <person name="Wohldmann P."/>
            <person name="Thiru P."/>
            <person name="Nhan M.N."/>
            <person name="Pohl C.S."/>
            <person name="Smith S.M."/>
            <person name="Hou S."/>
            <person name="Nefedov M."/>
            <person name="de Jong P.J."/>
            <person name="Renfree M.B."/>
            <person name="Mardis E.R."/>
            <person name="Wilson R.K."/>
        </authorList>
    </citation>
    <scope>NUCLEOTIDE SEQUENCE [LARGE SCALE GENOMIC DNA]</scope>
    <source>
        <strain evidence="12 13">Glennie</strain>
    </source>
</reference>
<dbReference type="PROSITE" id="PS50835">
    <property type="entry name" value="IG_LIKE"/>
    <property type="match status" value="1"/>
</dbReference>
<dbReference type="InterPro" id="IPR011161">
    <property type="entry name" value="MHC_I-like_Ag-recog"/>
</dbReference>
<dbReference type="PANTHER" id="PTHR11117:SF2">
    <property type="entry name" value="SUCCINATE--COA LIGASE [ADP_GDP-FORMING] SUBUNIT ALPHA, MITOCHONDRIAL"/>
    <property type="match status" value="1"/>
</dbReference>
<dbReference type="Bgee" id="ENSOANG00000002681">
    <property type="expression patterns" value="Expressed in heart and 7 other cell types or tissues"/>
</dbReference>
<dbReference type="GO" id="GO:0006099">
    <property type="term" value="P:tricarboxylic acid cycle"/>
    <property type="evidence" value="ECO:0000318"/>
    <property type="project" value="GO_Central"/>
</dbReference>
<dbReference type="NCBIfam" id="TIGR01019">
    <property type="entry name" value="sucCoAalpha"/>
    <property type="match status" value="1"/>
</dbReference>
<dbReference type="HOGENOM" id="CLU_047501_5_0_1"/>
<evidence type="ECO:0000256" key="6">
    <source>
        <dbReference type="ARBA" id="ARBA00054246"/>
    </source>
</evidence>
<dbReference type="GO" id="GO:0000166">
    <property type="term" value="F:nucleotide binding"/>
    <property type="evidence" value="ECO:0007669"/>
    <property type="project" value="UniProtKB-KW"/>
</dbReference>
<reference evidence="12" key="3">
    <citation type="submission" date="2025-09" db="UniProtKB">
        <authorList>
            <consortium name="Ensembl"/>
        </authorList>
    </citation>
    <scope>IDENTIFICATION</scope>
    <source>
        <strain evidence="12">Glennie</strain>
    </source>
</reference>
<comment type="similarity">
    <text evidence="8 9">Belongs to the succinate/malate CoA ligase alpha subunit family.</text>
</comment>
<dbReference type="Pfam" id="PF00129">
    <property type="entry name" value="MHC_I"/>
    <property type="match status" value="1"/>
</dbReference>
<dbReference type="EC" id="6.2.1.5" evidence="8"/>
<comment type="catalytic activity">
    <reaction evidence="8">
        <text>GTP + succinate + CoA = succinyl-CoA + GDP + phosphate</text>
        <dbReference type="Rhea" id="RHEA:22120"/>
        <dbReference type="ChEBI" id="CHEBI:30031"/>
        <dbReference type="ChEBI" id="CHEBI:37565"/>
        <dbReference type="ChEBI" id="CHEBI:43474"/>
        <dbReference type="ChEBI" id="CHEBI:57287"/>
        <dbReference type="ChEBI" id="CHEBI:57292"/>
        <dbReference type="ChEBI" id="CHEBI:58189"/>
        <dbReference type="EC" id="6.2.1.4"/>
    </reaction>
</comment>
<evidence type="ECO:0000256" key="7">
    <source>
        <dbReference type="ARBA" id="ARBA00061754"/>
    </source>
</evidence>
<dbReference type="PANTHER" id="PTHR11117">
    <property type="entry name" value="SUCCINYL-COA LIGASE SUBUNIT ALPHA"/>
    <property type="match status" value="1"/>
</dbReference>
<dbReference type="SUPFAM" id="SSF51735">
    <property type="entry name" value="NAD(P)-binding Rossmann-fold domains"/>
    <property type="match status" value="1"/>
</dbReference>
<dbReference type="SUPFAM" id="SSF48726">
    <property type="entry name" value="Immunoglobulin"/>
    <property type="match status" value="1"/>
</dbReference>
<dbReference type="SUPFAM" id="SSF52210">
    <property type="entry name" value="Succinyl-CoA synthetase domains"/>
    <property type="match status" value="1"/>
</dbReference>
<feature type="domain" description="Ig-like" evidence="11">
    <location>
        <begin position="203"/>
        <end position="284"/>
    </location>
</feature>
<dbReference type="Pfam" id="PF07654">
    <property type="entry name" value="C1-set"/>
    <property type="match status" value="1"/>
</dbReference>
<dbReference type="SMART" id="SM00881">
    <property type="entry name" value="CoA_binding"/>
    <property type="match status" value="1"/>
</dbReference>
<gene>
    <name evidence="8 12" type="primary">SUCLG1</name>
</gene>
<dbReference type="AlphaFoldDB" id="F7FNX2"/>
<comment type="function">
    <text evidence="6 8">Succinyl-CoA synthetase functions in the citric acid cycle (TCA), coupling the hydrolysis of succinyl-CoA to the synthesis of either ATP or GTP and thus represents the only step of substrate-level phosphorylation in the TCA. The alpha subunit of the enzyme binds the substrates coenzyme A and phosphate, while succinate binding and specificity for either ATP or GTP is provided by different beta subunits.</text>
</comment>
<dbReference type="InterPro" id="IPR005810">
    <property type="entry name" value="CoA_lig_alpha"/>
</dbReference>
<dbReference type="InParanoid" id="F7FNX2"/>
<feature type="chain" id="PRO_5027767320" description="Succinate--CoA ligase [ADP/GDP-forming] subunit alpha, mitochondrial" evidence="10">
    <location>
        <begin position="24"/>
        <end position="657"/>
    </location>
</feature>
<dbReference type="InterPro" id="IPR037055">
    <property type="entry name" value="MHC_I-like_Ag-recog_sf"/>
</dbReference>
<dbReference type="Gene3D" id="3.40.50.720">
    <property type="entry name" value="NAD(P)-binding Rossmann-like Domain"/>
    <property type="match status" value="1"/>
</dbReference>
<dbReference type="InterPro" id="IPR017440">
    <property type="entry name" value="Cit_synth/succinyl-CoA_lig_AS"/>
</dbReference>
<name>F7FNX2_ORNAN</name>
<dbReference type="InterPro" id="IPR036179">
    <property type="entry name" value="Ig-like_dom_sf"/>
</dbReference>
<dbReference type="InterPro" id="IPR016102">
    <property type="entry name" value="Succinyl-CoA_synth-like"/>
</dbReference>
<feature type="binding site" evidence="8">
    <location>
        <position position="401"/>
    </location>
    <ligand>
        <name>CoA</name>
        <dbReference type="ChEBI" id="CHEBI:57287"/>
    </ligand>
</feature>
<dbReference type="InterPro" id="IPR013783">
    <property type="entry name" value="Ig-like_fold"/>
</dbReference>
<feature type="binding site" evidence="8">
    <location>
        <begin position="454"/>
        <end position="456"/>
    </location>
    <ligand>
        <name>CoA</name>
        <dbReference type="ChEBI" id="CHEBI:57287"/>
    </ligand>
</feature>
<comment type="subunit">
    <text evidence="7 8">Heterodimer of an alpha and a beta subunit. Different beta subunits determine nucleotide specificity. Together with the ATP-specific beta subunit SUCLA2, forms an ADP-forming succinyl-CoA synthetase (A-SCS). Together with the GTP-specific beta subunit SUCLG2 forms a GDP-forming succinyl-CoA synthetase (G-SCS).</text>
</comment>
<dbReference type="InterPro" id="IPR007110">
    <property type="entry name" value="Ig-like_dom"/>
</dbReference>
<evidence type="ECO:0000256" key="9">
    <source>
        <dbReference type="RuleBase" id="RU000677"/>
    </source>
</evidence>
<proteinExistence type="inferred from homology"/>
<feature type="signal peptide" evidence="10">
    <location>
        <begin position="1"/>
        <end position="23"/>
    </location>
</feature>
<evidence type="ECO:0000256" key="1">
    <source>
        <dbReference type="ARBA" id="ARBA00005064"/>
    </source>
</evidence>
<dbReference type="eggNOG" id="ENOG502SMNW">
    <property type="taxonomic scope" value="Eukaryota"/>
</dbReference>
<dbReference type="Gene3D" id="3.40.50.261">
    <property type="entry name" value="Succinyl-CoA synthetase domains"/>
    <property type="match status" value="1"/>
</dbReference>
<keyword evidence="13" id="KW-1185">Reference proteome</keyword>
<dbReference type="FunFam" id="3.40.50.261:FF:000005">
    <property type="entry name" value="Succinate--CoA ligase [ADP-forming] subunit alpha, mitochondrial"/>
    <property type="match status" value="1"/>
</dbReference>
<dbReference type="InterPro" id="IPR036291">
    <property type="entry name" value="NAD(P)-bd_dom_sf"/>
</dbReference>
<dbReference type="PROSITE" id="PS00290">
    <property type="entry name" value="IG_MHC"/>
    <property type="match status" value="1"/>
</dbReference>
<feature type="binding site" evidence="8">
    <location>
        <begin position="375"/>
        <end position="378"/>
    </location>
    <ligand>
        <name>CoA</name>
        <dbReference type="ChEBI" id="CHEBI:57287"/>
    </ligand>
</feature>
<evidence type="ECO:0000313" key="12">
    <source>
        <dbReference type="Ensembl" id="ENSOANP00000019341.2"/>
    </source>
</evidence>
<evidence type="ECO:0000313" key="13">
    <source>
        <dbReference type="Proteomes" id="UP000002279"/>
    </source>
</evidence>
<feature type="binding site" evidence="8">
    <location>
        <position position="518"/>
    </location>
    <ligand>
        <name>substrate</name>
        <note>ligand shared with subunit beta</note>
    </ligand>
</feature>
<keyword evidence="8" id="KW-0496">Mitochondrion</keyword>
<keyword evidence="5" id="KW-0325">Glycoprotein</keyword>